<dbReference type="Proteomes" id="UP000292958">
    <property type="component" value="Unassembled WGS sequence"/>
</dbReference>
<evidence type="ECO:0000313" key="1">
    <source>
        <dbReference type="EMBL" id="RZU39136.1"/>
    </source>
</evidence>
<organism evidence="1 2">
    <name type="scientific">Edaphobacter modestus</name>
    <dbReference type="NCBI Taxonomy" id="388466"/>
    <lineage>
        <taxon>Bacteria</taxon>
        <taxon>Pseudomonadati</taxon>
        <taxon>Acidobacteriota</taxon>
        <taxon>Terriglobia</taxon>
        <taxon>Terriglobales</taxon>
        <taxon>Acidobacteriaceae</taxon>
        <taxon>Edaphobacter</taxon>
    </lineage>
</organism>
<dbReference type="AlphaFoldDB" id="A0A4V2G426"/>
<keyword evidence="2" id="KW-1185">Reference proteome</keyword>
<dbReference type="SUPFAM" id="SSF49899">
    <property type="entry name" value="Concanavalin A-like lectins/glucanases"/>
    <property type="match status" value="1"/>
</dbReference>
<dbReference type="Gene3D" id="2.60.120.200">
    <property type="match status" value="1"/>
</dbReference>
<accession>A0A4V2G426</accession>
<proteinExistence type="predicted"/>
<dbReference type="InterPro" id="IPR013320">
    <property type="entry name" value="ConA-like_dom_sf"/>
</dbReference>
<comment type="caution">
    <text evidence="1">The sequence shown here is derived from an EMBL/GenBank/DDBJ whole genome shotgun (WGS) entry which is preliminary data.</text>
</comment>
<reference evidence="1 2" key="1">
    <citation type="submission" date="2019-02" db="EMBL/GenBank/DDBJ databases">
        <title>Genomic Encyclopedia of Archaeal and Bacterial Type Strains, Phase II (KMG-II): from individual species to whole genera.</title>
        <authorList>
            <person name="Goeker M."/>
        </authorList>
    </citation>
    <scope>NUCLEOTIDE SEQUENCE [LARGE SCALE GENOMIC DNA]</scope>
    <source>
        <strain evidence="1 2">DSM 18101</strain>
    </source>
</reference>
<name>A0A4V2G426_9BACT</name>
<gene>
    <name evidence="1" type="ORF">BDD14_0473</name>
</gene>
<sequence length="403" mass="44693">MAPSTTPLQRFTRVSGYHLTERATAHQIKLIEIPAAVEGNVTEGTLKTRLGSAAILLLVTLYLSLSGCHQGTNQDVEAKISFTQVPQWNPGDQNQQDIIEGTVSGAREGQRLVIYSRSGGLWWLQPLLTAPFTAILPDQVWRNETHLGTEYAVLLVDSSFHPAAILSQLPERGQGIAAVAATRGQEKSSSYFVDFSGFTWRVRWKPSDRGGTSNPYNPSNVYTDQAGALHLQIVQRDQHWTCSEVNLTRSLGYGTYSFTVEDISGLEPSVVFGMFTWDHSTDRENHREFDINISRWGDPNSKNAEFVVQPPFVPVNISRFVAPPGKLQHTVEWRPGKITMMTSRVSGAAGNSVVSRRVFTSEVPTPGSESVRMTLYVYWNPNGKSSSLQHGAEVVVDRFEFLP</sequence>
<protein>
    <submittedName>
        <fullName evidence="1">Uncharacterized protein</fullName>
    </submittedName>
</protein>
<evidence type="ECO:0000313" key="2">
    <source>
        <dbReference type="Proteomes" id="UP000292958"/>
    </source>
</evidence>
<dbReference type="RefSeq" id="WP_242617674.1">
    <property type="nucleotide sequence ID" value="NZ_SHKW01000001.1"/>
</dbReference>
<dbReference type="EMBL" id="SHKW01000001">
    <property type="protein sequence ID" value="RZU39136.1"/>
    <property type="molecule type" value="Genomic_DNA"/>
</dbReference>